<dbReference type="EMBL" id="JWHL01000034">
    <property type="protein sequence ID" value="MBR1370007.1"/>
    <property type="molecule type" value="Genomic_DNA"/>
</dbReference>
<dbReference type="Gene3D" id="1.10.10.60">
    <property type="entry name" value="Homeodomain-like"/>
    <property type="match status" value="1"/>
</dbReference>
<evidence type="ECO:0000256" key="3">
    <source>
        <dbReference type="ARBA" id="ARBA00023125"/>
    </source>
</evidence>
<accession>A0A8J7WBQ8</accession>
<dbReference type="PROSITE" id="PS50994">
    <property type="entry name" value="INTEGRASE"/>
    <property type="match status" value="1"/>
</dbReference>
<dbReference type="InterPro" id="IPR012337">
    <property type="entry name" value="RNaseH-like_sf"/>
</dbReference>
<evidence type="ECO:0000259" key="5">
    <source>
        <dbReference type="PROSITE" id="PS50531"/>
    </source>
</evidence>
<dbReference type="InterPro" id="IPR017894">
    <property type="entry name" value="HTH_IS21_transposase_type"/>
</dbReference>
<protein>
    <submittedName>
        <fullName evidence="7">Integrase</fullName>
    </submittedName>
</protein>
<evidence type="ECO:0000313" key="7">
    <source>
        <dbReference type="EMBL" id="MBR1370007.1"/>
    </source>
</evidence>
<dbReference type="Proteomes" id="UP000730161">
    <property type="component" value="Unassembled WGS sequence"/>
</dbReference>
<feature type="domain" description="HTH IS21-type" evidence="5">
    <location>
        <begin position="6"/>
        <end position="68"/>
    </location>
</feature>
<evidence type="ECO:0000256" key="1">
    <source>
        <dbReference type="ARBA" id="ARBA00009277"/>
    </source>
</evidence>
<keyword evidence="8" id="KW-1185">Reference proteome</keyword>
<dbReference type="Pfam" id="PF00665">
    <property type="entry name" value="rve"/>
    <property type="match status" value="1"/>
</dbReference>
<evidence type="ECO:0000256" key="4">
    <source>
        <dbReference type="ARBA" id="ARBA00023172"/>
    </source>
</evidence>
<evidence type="ECO:0000256" key="2">
    <source>
        <dbReference type="ARBA" id="ARBA00022578"/>
    </source>
</evidence>
<dbReference type="GO" id="GO:0032196">
    <property type="term" value="P:transposition"/>
    <property type="evidence" value="ECO:0007669"/>
    <property type="project" value="UniProtKB-KW"/>
</dbReference>
<organism evidence="7 8">
    <name type="scientific">Methanocalculus chunghsingensis</name>
    <dbReference type="NCBI Taxonomy" id="156457"/>
    <lineage>
        <taxon>Archaea</taxon>
        <taxon>Methanobacteriati</taxon>
        <taxon>Methanobacteriota</taxon>
        <taxon>Stenosarchaea group</taxon>
        <taxon>Methanomicrobia</taxon>
        <taxon>Methanomicrobiales</taxon>
        <taxon>Methanocalculaceae</taxon>
        <taxon>Methanocalculus</taxon>
    </lineage>
</organism>
<comment type="similarity">
    <text evidence="1">Belongs to the transposase IS21/IS408/IS1162 family.</text>
</comment>
<keyword evidence="4" id="KW-0233">DNA recombination</keyword>
<dbReference type="InterPro" id="IPR036397">
    <property type="entry name" value="RNaseH_sf"/>
</dbReference>
<dbReference type="InterPro" id="IPR001584">
    <property type="entry name" value="Integrase_cat-core"/>
</dbReference>
<evidence type="ECO:0000313" key="8">
    <source>
        <dbReference type="Proteomes" id="UP000730161"/>
    </source>
</evidence>
<evidence type="ECO:0000259" key="6">
    <source>
        <dbReference type="PROSITE" id="PS50994"/>
    </source>
</evidence>
<dbReference type="NCBIfam" id="NF033546">
    <property type="entry name" value="transpos_IS21"/>
    <property type="match status" value="1"/>
</dbReference>
<dbReference type="GO" id="GO:0015074">
    <property type="term" value="P:DNA integration"/>
    <property type="evidence" value="ECO:0007669"/>
    <property type="project" value="InterPro"/>
</dbReference>
<reference evidence="7" key="1">
    <citation type="submission" date="2014-12" db="EMBL/GenBank/DDBJ databases">
        <authorList>
            <person name="Huang H.-H."/>
            <person name="Chen S.-C."/>
            <person name="Lai M.-C."/>
        </authorList>
    </citation>
    <scope>NUCLEOTIDE SEQUENCE</scope>
    <source>
        <strain evidence="7">K1F9705b</strain>
    </source>
</reference>
<comment type="caution">
    <text evidence="7">The sequence shown here is derived from an EMBL/GenBank/DDBJ whole genome shotgun (WGS) entry which is preliminary data.</text>
</comment>
<dbReference type="PANTHER" id="PTHR35004:SF6">
    <property type="entry name" value="TRANSPOSASE"/>
    <property type="match status" value="1"/>
</dbReference>
<keyword evidence="2" id="KW-0815">Transposition</keyword>
<gene>
    <name evidence="7" type="ORF">RJ53_11170</name>
</gene>
<dbReference type="PROSITE" id="PS50531">
    <property type="entry name" value="HTH_IS21"/>
    <property type="match status" value="1"/>
</dbReference>
<name>A0A8J7WBQ8_9EURY</name>
<proteinExistence type="inferred from homology"/>
<feature type="domain" description="Integrase catalytic" evidence="6">
    <location>
        <begin position="113"/>
        <end position="288"/>
    </location>
</feature>
<dbReference type="GO" id="GO:0003677">
    <property type="term" value="F:DNA binding"/>
    <property type="evidence" value="ECO:0007669"/>
    <property type="project" value="UniProtKB-KW"/>
</dbReference>
<dbReference type="Pfam" id="PF22483">
    <property type="entry name" value="Mu-transpos_C_2"/>
    <property type="match status" value="1"/>
</dbReference>
<sequence>MVIAEEGFFMIRDLHNKGYNDSEISRMTGFNRRTVRKYLAADELPKKQRRTGKLSKLDPFKDYITERITAYPLTARRIHREIQERGYTGGYTILKDYIRTIRPQYITPAILRFETAPGKQMQVDWGECGSQEIDGRKRKIYAFSAVLGYSRMRYMEFTLSTDVYTLIQCHKNAFDYFGGIPEEILYDNIKTVIIKRAIRARDHTWNAKFEDFFTHHGFIPRVCKPYNPQTKGKVENSIKFMKKDFLLGTRFTSFPDMDQKLLQWCNRVNSEIHGSTHEIPYDRLKEETLTPLGLIKPYIIKPYIIRREEKRKILRDAYVSYNGTLYSVPYQYAGQKALLELEDTTITVKIGSEVICTHQVASPSTKKVRVKEHFTGLQKEARANNSRKTQFAQDARHSQPFFEIVYPDVEERPLSTYDVFAGEVGP</sequence>
<dbReference type="PANTHER" id="PTHR35004">
    <property type="entry name" value="TRANSPOSASE RV3428C-RELATED"/>
    <property type="match status" value="1"/>
</dbReference>
<keyword evidence="3" id="KW-0238">DNA-binding</keyword>
<dbReference type="AlphaFoldDB" id="A0A8J7WBQ8"/>
<dbReference type="SUPFAM" id="SSF53098">
    <property type="entry name" value="Ribonuclease H-like"/>
    <property type="match status" value="1"/>
</dbReference>
<dbReference type="Gene3D" id="3.30.420.10">
    <property type="entry name" value="Ribonuclease H-like superfamily/Ribonuclease H"/>
    <property type="match status" value="1"/>
</dbReference>
<dbReference type="GO" id="GO:0006310">
    <property type="term" value="P:DNA recombination"/>
    <property type="evidence" value="ECO:0007669"/>
    <property type="project" value="UniProtKB-KW"/>
</dbReference>
<dbReference type="InterPro" id="IPR054353">
    <property type="entry name" value="IstA-like_C"/>
</dbReference>